<name>A0A8J6QX27_9BACT</name>
<protein>
    <submittedName>
        <fullName evidence="1">Uncharacterized protein</fullName>
    </submittedName>
</protein>
<evidence type="ECO:0000313" key="2">
    <source>
        <dbReference type="Proteomes" id="UP000632828"/>
    </source>
</evidence>
<keyword evidence="2" id="KW-1185">Reference proteome</keyword>
<dbReference type="AlphaFoldDB" id="A0A8J6QX27"/>
<evidence type="ECO:0000313" key="1">
    <source>
        <dbReference type="EMBL" id="MBD1400461.1"/>
    </source>
</evidence>
<dbReference type="EMBL" id="JACWUN010000006">
    <property type="protein sequence ID" value="MBD1400461.1"/>
    <property type="molecule type" value="Genomic_DNA"/>
</dbReference>
<proteinExistence type="predicted"/>
<sequence>MLTIVNMTSLLRHTTTKHFLTLMLVVVFLAVSLWQSSHVHHQHGPEKTELASVYQSFVSGFSGSHHDNAEHHGEHSHDTPYQTAHLYKHQPSWKSLRGKTDGDSTLKIPVVICARVISVSPSEIISIPSSHVIEKNGLLTAGRPPARAPPFSVPLS</sequence>
<organism evidence="1 2">
    <name type="scientific">Pelovirga terrestris</name>
    <dbReference type="NCBI Taxonomy" id="2771352"/>
    <lineage>
        <taxon>Bacteria</taxon>
        <taxon>Pseudomonadati</taxon>
        <taxon>Thermodesulfobacteriota</taxon>
        <taxon>Desulfuromonadia</taxon>
        <taxon>Geobacterales</taxon>
        <taxon>Geobacteraceae</taxon>
        <taxon>Pelovirga</taxon>
    </lineage>
</organism>
<accession>A0A8J6QX27</accession>
<comment type="caution">
    <text evidence="1">The sequence shown here is derived from an EMBL/GenBank/DDBJ whole genome shotgun (WGS) entry which is preliminary data.</text>
</comment>
<dbReference type="RefSeq" id="WP_191154978.1">
    <property type="nucleotide sequence ID" value="NZ_JACWUN010000006.1"/>
</dbReference>
<gene>
    <name evidence="1" type="ORF">ICT70_07240</name>
</gene>
<dbReference type="Proteomes" id="UP000632828">
    <property type="component" value="Unassembled WGS sequence"/>
</dbReference>
<reference evidence="1" key="1">
    <citation type="submission" date="2020-09" db="EMBL/GenBank/DDBJ databases">
        <title>Pelobacter alkaliphilus sp. nov., a novel anaerobic arsenate-reducing bacterium from terrestrial mud volcano.</title>
        <authorList>
            <person name="Khomyakova M.A."/>
            <person name="Merkel A.Y."/>
            <person name="Slobodkin A.I."/>
        </authorList>
    </citation>
    <scope>NUCLEOTIDE SEQUENCE</scope>
    <source>
        <strain evidence="1">M08fum</strain>
    </source>
</reference>